<evidence type="ECO:0000256" key="5">
    <source>
        <dbReference type="ARBA" id="ARBA00022475"/>
    </source>
</evidence>
<evidence type="ECO:0000256" key="4">
    <source>
        <dbReference type="ARBA" id="ARBA00022448"/>
    </source>
</evidence>
<comment type="similarity">
    <text evidence="3 9">Belongs to the riboflavin transporter family.</text>
</comment>
<feature type="transmembrane region" description="Helical" evidence="9">
    <location>
        <begin position="304"/>
        <end position="322"/>
    </location>
</feature>
<dbReference type="EnsemblMetazoa" id="MDOA008256-RD">
    <property type="protein sequence ID" value="MDOA008256-PD"/>
    <property type="gene ID" value="MDOA008256"/>
</dbReference>
<protein>
    <recommendedName>
        <fullName evidence="9">Riboflavin transporter</fullName>
    </recommendedName>
</protein>
<feature type="compositionally biased region" description="Polar residues" evidence="10">
    <location>
        <begin position="20"/>
        <end position="38"/>
    </location>
</feature>
<dbReference type="STRING" id="7370.T1PBI9"/>
<feature type="transmembrane region" description="Helical" evidence="9">
    <location>
        <begin position="185"/>
        <end position="203"/>
    </location>
</feature>
<feature type="transmembrane region" description="Helical" evidence="9">
    <location>
        <begin position="248"/>
        <end position="271"/>
    </location>
</feature>
<reference evidence="11" key="1">
    <citation type="submission" date="2012-08" db="EMBL/GenBank/DDBJ databases">
        <title>Transcriptome of adult Musca domestica launches a platform for comparative house fly gene expression and characterization of differential gene expression among resistant and susceptible house flies.</title>
        <authorList>
            <person name="Liu N."/>
            <person name="Zhang L."/>
            <person name="Li M."/>
            <person name="Reid W."/>
        </authorList>
    </citation>
    <scope>NUCLEOTIDE SEQUENCE</scope>
    <source>
        <strain evidence="11">ALHF</strain>
        <tissue evidence="11">Whole body</tissue>
    </source>
</reference>
<reference evidence="13" key="2">
    <citation type="submission" date="2020-05" db="UniProtKB">
        <authorList>
            <consortium name="EnsemblMetazoa"/>
        </authorList>
    </citation>
    <scope>IDENTIFICATION</scope>
    <source>
        <strain evidence="12">Aabys</strain>
    </source>
</reference>
<comment type="subcellular location">
    <subcellularLocation>
        <location evidence="2 9">Cell membrane</location>
        <topology evidence="2 9">Multi-pass membrane protein</topology>
    </subcellularLocation>
</comment>
<evidence type="ECO:0000256" key="3">
    <source>
        <dbReference type="ARBA" id="ARBA00006366"/>
    </source>
</evidence>
<keyword evidence="4 9" id="KW-0813">Transport</keyword>
<dbReference type="eggNOG" id="KOG4255">
    <property type="taxonomic scope" value="Eukaryota"/>
</dbReference>
<dbReference type="SUPFAM" id="SSF103473">
    <property type="entry name" value="MFS general substrate transporter"/>
    <property type="match status" value="1"/>
</dbReference>
<dbReference type="OrthoDB" id="9995836at2759"/>
<keyword evidence="5 9" id="KW-1003">Cell membrane</keyword>
<keyword evidence="7 9" id="KW-1133">Transmembrane helix</keyword>
<sequence>MNPKDKLDEGDNDDDSNKEQASTTVYNLNSSRSTTADNGNEYHRTSNQTVYSIPLASSSDDSSVVSNFTPHQPYQERPLEPSEESSLLQRRDKPRASTKMKIILGLGKFFENRSVIVDILAIFFGIGTWIGINGTFIQLPLLVEVAPEGWSLPSYLSVMVQIGNLGPLTYTLIQKFCKRNDAPMIYILLATGTLSAILTAFFYDKTAVVFGGQHSVALFALTIFTAFTACTSSVLFMPYMGRFREIYLITYFVGEGLSGLLPSVVALIQGIGGSAECRLVNTTETGEPVYEKYVPPPRFGTEDFFIFVFVMMLLSCAGFTLLDRLKLSRTQYAAVKVGQGNDYVYSRDTKTSPTTLEANGNKSTVSEMDDNQNKIVDEMAPEISSRVYVFLLLLIGTVSFFANGVFNSIQSYSCLPYGGQAYHLSATLSVIANPLACFLAIFLPHTSLRSILSLTGVASLLAAYVFVTAAMSPYPPLHGTTAGSVLVIITWTLLIGLVSYIKLSITTVMRAQGGKSLVWTGALTQLGSLIGSILIFIIVNYTNSFTAAYEEC</sequence>
<evidence type="ECO:0000313" key="13">
    <source>
        <dbReference type="EnsemblMetazoa" id="MDOA008256-PD"/>
    </source>
</evidence>
<dbReference type="PANTHER" id="PTHR12929">
    <property type="entry name" value="SOLUTE CARRIER FAMILY 52"/>
    <property type="match status" value="1"/>
</dbReference>
<evidence type="ECO:0000313" key="15">
    <source>
        <dbReference type="RefSeq" id="XP_005179332.1"/>
    </source>
</evidence>
<evidence type="ECO:0000256" key="10">
    <source>
        <dbReference type="SAM" id="MobiDB-lite"/>
    </source>
</evidence>
<feature type="transmembrane region" description="Helical" evidence="9">
    <location>
        <begin position="215"/>
        <end position="236"/>
    </location>
</feature>
<dbReference type="RefSeq" id="XP_005179332.1">
    <property type="nucleotide sequence ID" value="XM_005179275.3"/>
</dbReference>
<feature type="transmembrane region" description="Helical" evidence="9">
    <location>
        <begin position="421"/>
        <end position="443"/>
    </location>
</feature>
<evidence type="ECO:0000313" key="14">
    <source>
        <dbReference type="Proteomes" id="UP001652621"/>
    </source>
</evidence>
<comment type="catalytic activity">
    <reaction evidence="1 9">
        <text>riboflavin(in) = riboflavin(out)</text>
        <dbReference type="Rhea" id="RHEA:35015"/>
        <dbReference type="ChEBI" id="CHEBI:57986"/>
    </reaction>
</comment>
<dbReference type="KEGG" id="mde:101901351"/>
<dbReference type="VEuPathDB" id="VectorBase:MDOA008256"/>
<comment type="function">
    <text evidence="9">Plasma membrane transporter mediating the uptake by cells of the water soluble vitamin B2/riboflavin that plays a key role in biochemical oxidation-reduction reactions of the carbohydrate, lipid, and amino acid metabolism.</text>
</comment>
<feature type="transmembrane region" description="Helical" evidence="9">
    <location>
        <begin position="387"/>
        <end position="409"/>
    </location>
</feature>
<keyword evidence="8 9" id="KW-0472">Membrane</keyword>
<feature type="transmembrane region" description="Helical" evidence="9">
    <location>
        <begin position="115"/>
        <end position="132"/>
    </location>
</feature>
<dbReference type="VEuPathDB" id="VectorBase:MDOMA2_015020"/>
<evidence type="ECO:0000256" key="8">
    <source>
        <dbReference type="ARBA" id="ARBA00023136"/>
    </source>
</evidence>
<feature type="transmembrane region" description="Helical" evidence="9">
    <location>
        <begin position="152"/>
        <end position="173"/>
    </location>
</feature>
<feature type="compositionally biased region" description="Low complexity" evidence="10">
    <location>
        <begin position="57"/>
        <end position="66"/>
    </location>
</feature>
<evidence type="ECO:0000256" key="9">
    <source>
        <dbReference type="RuleBase" id="RU368035"/>
    </source>
</evidence>
<organism evidence="11">
    <name type="scientific">Musca domestica</name>
    <name type="common">House fly</name>
    <dbReference type="NCBI Taxonomy" id="7370"/>
    <lineage>
        <taxon>Eukaryota</taxon>
        <taxon>Metazoa</taxon>
        <taxon>Ecdysozoa</taxon>
        <taxon>Arthropoda</taxon>
        <taxon>Hexapoda</taxon>
        <taxon>Insecta</taxon>
        <taxon>Pterygota</taxon>
        <taxon>Neoptera</taxon>
        <taxon>Endopterygota</taxon>
        <taxon>Diptera</taxon>
        <taxon>Brachycera</taxon>
        <taxon>Muscomorpha</taxon>
        <taxon>Muscoidea</taxon>
        <taxon>Muscidae</taxon>
        <taxon>Musca</taxon>
    </lineage>
</organism>
<dbReference type="InterPro" id="IPR009357">
    <property type="entry name" value="Riboflavin_transptr"/>
</dbReference>
<dbReference type="EMBL" id="KA645475">
    <property type="protein sequence ID" value="AFP60104.1"/>
    <property type="molecule type" value="mRNA"/>
</dbReference>
<feature type="transmembrane region" description="Helical" evidence="9">
    <location>
        <begin position="517"/>
        <end position="539"/>
    </location>
</feature>
<dbReference type="Proteomes" id="UP001652621">
    <property type="component" value="Unplaced"/>
</dbReference>
<accession>T1PBI9</accession>
<evidence type="ECO:0000313" key="11">
    <source>
        <dbReference type="EMBL" id="AFP60104.1"/>
    </source>
</evidence>
<keyword evidence="14" id="KW-1185">Reference proteome</keyword>
<dbReference type="GO" id="GO:0005886">
    <property type="term" value="C:plasma membrane"/>
    <property type="evidence" value="ECO:0007669"/>
    <property type="project" value="UniProtKB-SubCell"/>
</dbReference>
<dbReference type="AlphaFoldDB" id="T1PBI9"/>
<dbReference type="GO" id="GO:0032217">
    <property type="term" value="F:riboflavin transmembrane transporter activity"/>
    <property type="evidence" value="ECO:0007669"/>
    <property type="project" value="UniProtKB-UniRule"/>
</dbReference>
<evidence type="ECO:0000256" key="2">
    <source>
        <dbReference type="ARBA" id="ARBA00004651"/>
    </source>
</evidence>
<dbReference type="Pfam" id="PF06237">
    <property type="entry name" value="SLC52_ribofla_tr"/>
    <property type="match status" value="1"/>
</dbReference>
<dbReference type="InterPro" id="IPR036259">
    <property type="entry name" value="MFS_trans_sf"/>
</dbReference>
<evidence type="ECO:0000256" key="1">
    <source>
        <dbReference type="ARBA" id="ARBA00000215"/>
    </source>
</evidence>
<gene>
    <name evidence="12" type="primary">101901351</name>
    <name evidence="15" type="synonym">LOC101901351</name>
</gene>
<evidence type="ECO:0000313" key="12">
    <source>
        <dbReference type="EnsemblMetazoa" id="MDOA008256-PB"/>
    </source>
</evidence>
<feature type="transmembrane region" description="Helical" evidence="9">
    <location>
        <begin position="483"/>
        <end position="505"/>
    </location>
</feature>
<evidence type="ECO:0000256" key="6">
    <source>
        <dbReference type="ARBA" id="ARBA00022692"/>
    </source>
</evidence>
<dbReference type="PANTHER" id="PTHR12929:SF10">
    <property type="entry name" value="RIBOFLAVIN TRANSPORTER"/>
    <property type="match status" value="1"/>
</dbReference>
<evidence type="ECO:0000256" key="7">
    <source>
        <dbReference type="ARBA" id="ARBA00022989"/>
    </source>
</evidence>
<proteinExistence type="evidence at transcript level"/>
<dbReference type="EnsemblMetazoa" id="MDOA008256-RB">
    <property type="protein sequence ID" value="MDOA008256-PB"/>
    <property type="gene ID" value="MDOA008256"/>
</dbReference>
<name>T1PBI9_MUSDO</name>
<keyword evidence="6 9" id="KW-0812">Transmembrane</keyword>
<feature type="transmembrane region" description="Helical" evidence="9">
    <location>
        <begin position="450"/>
        <end position="471"/>
    </location>
</feature>
<reference evidence="15" key="3">
    <citation type="submission" date="2025-04" db="UniProtKB">
        <authorList>
            <consortium name="RefSeq"/>
        </authorList>
    </citation>
    <scope>IDENTIFICATION</scope>
    <source>
        <strain evidence="15">Aabys</strain>
    </source>
</reference>
<feature type="region of interest" description="Disordered" evidence="10">
    <location>
        <begin position="1"/>
        <end position="93"/>
    </location>
</feature>